<dbReference type="Proteomes" id="UP000814140">
    <property type="component" value="Unassembled WGS sequence"/>
</dbReference>
<sequence>MGKNTVHDLLNNADIQDPLDFPGRADAPGLRDLDGALRCKICQELFEAPVVLACGHCFCSLCARNQISEKAVCPVCWKPASEGHLRVNPTMEEAVVAWKGARAYVLRLATDDRTRQNTLRGTPESSHPRPTKKRKTSPDSEIELIESVSGPSSPRRSHVGITKPKSKSKARFTSIERSGEPFSSPNSPDDGCVECPACARQVNASLINEHLDSGCKMPPTKITDAKEKDEWSKLFAGKAPKKGKDRLKADVNDDDTDSPIPKVSYTVLKDKQIRDLLAEHDLLTTGDRPLLIARHQRWVSVYNANLDHMSTQRKRQAELRAEMRRWEEGRRATSNSGTAREVALSINVSEYRRENKAEFAVLVERAKPKKPSLPSNLPQPQGQVKKDHTSINEADDEQSVADITATQENGMVVIDVDSEA</sequence>
<reference evidence="1" key="2">
    <citation type="journal article" date="2022" name="New Phytol.">
        <title>Evolutionary transition to the ectomycorrhizal habit in the genomes of a hyperdiverse lineage of mushroom-forming fungi.</title>
        <authorList>
            <person name="Looney B."/>
            <person name="Miyauchi S."/>
            <person name="Morin E."/>
            <person name="Drula E."/>
            <person name="Courty P.E."/>
            <person name="Kohler A."/>
            <person name="Kuo A."/>
            <person name="LaButti K."/>
            <person name="Pangilinan J."/>
            <person name="Lipzen A."/>
            <person name="Riley R."/>
            <person name="Andreopoulos W."/>
            <person name="He G."/>
            <person name="Johnson J."/>
            <person name="Nolan M."/>
            <person name="Tritt A."/>
            <person name="Barry K.W."/>
            <person name="Grigoriev I.V."/>
            <person name="Nagy L.G."/>
            <person name="Hibbett D."/>
            <person name="Henrissat B."/>
            <person name="Matheny P.B."/>
            <person name="Labbe J."/>
            <person name="Martin F.M."/>
        </authorList>
    </citation>
    <scope>NUCLEOTIDE SEQUENCE</scope>
    <source>
        <strain evidence="1">HHB10654</strain>
    </source>
</reference>
<name>A0ACB8STJ9_9AGAM</name>
<proteinExistence type="predicted"/>
<organism evidence="1 2">
    <name type="scientific">Artomyces pyxidatus</name>
    <dbReference type="NCBI Taxonomy" id="48021"/>
    <lineage>
        <taxon>Eukaryota</taxon>
        <taxon>Fungi</taxon>
        <taxon>Dikarya</taxon>
        <taxon>Basidiomycota</taxon>
        <taxon>Agaricomycotina</taxon>
        <taxon>Agaricomycetes</taxon>
        <taxon>Russulales</taxon>
        <taxon>Auriscalpiaceae</taxon>
        <taxon>Artomyces</taxon>
    </lineage>
</organism>
<accession>A0ACB8STJ9</accession>
<gene>
    <name evidence="1" type="ORF">BV25DRAFT_1901820</name>
</gene>
<comment type="caution">
    <text evidence="1">The sequence shown here is derived from an EMBL/GenBank/DDBJ whole genome shotgun (WGS) entry which is preliminary data.</text>
</comment>
<evidence type="ECO:0000313" key="2">
    <source>
        <dbReference type="Proteomes" id="UP000814140"/>
    </source>
</evidence>
<evidence type="ECO:0000313" key="1">
    <source>
        <dbReference type="EMBL" id="KAI0059131.1"/>
    </source>
</evidence>
<reference evidence="1" key="1">
    <citation type="submission" date="2021-03" db="EMBL/GenBank/DDBJ databases">
        <authorList>
            <consortium name="DOE Joint Genome Institute"/>
            <person name="Ahrendt S."/>
            <person name="Looney B.P."/>
            <person name="Miyauchi S."/>
            <person name="Morin E."/>
            <person name="Drula E."/>
            <person name="Courty P.E."/>
            <person name="Chicoki N."/>
            <person name="Fauchery L."/>
            <person name="Kohler A."/>
            <person name="Kuo A."/>
            <person name="Labutti K."/>
            <person name="Pangilinan J."/>
            <person name="Lipzen A."/>
            <person name="Riley R."/>
            <person name="Andreopoulos W."/>
            <person name="He G."/>
            <person name="Johnson J."/>
            <person name="Barry K.W."/>
            <person name="Grigoriev I.V."/>
            <person name="Nagy L."/>
            <person name="Hibbett D."/>
            <person name="Henrissat B."/>
            <person name="Matheny P.B."/>
            <person name="Labbe J."/>
            <person name="Martin F."/>
        </authorList>
    </citation>
    <scope>NUCLEOTIDE SEQUENCE</scope>
    <source>
        <strain evidence="1">HHB10654</strain>
    </source>
</reference>
<keyword evidence="2" id="KW-1185">Reference proteome</keyword>
<protein>
    <submittedName>
        <fullName evidence="1">Uncharacterized protein</fullName>
    </submittedName>
</protein>
<dbReference type="EMBL" id="MU277229">
    <property type="protein sequence ID" value="KAI0059131.1"/>
    <property type="molecule type" value="Genomic_DNA"/>
</dbReference>